<name>A0A3N4HSG5_ASCIM</name>
<accession>A0A3N4HSG5</accession>
<evidence type="ECO:0000256" key="1">
    <source>
        <dbReference type="SAM" id="SignalP"/>
    </source>
</evidence>
<dbReference type="AlphaFoldDB" id="A0A3N4HSG5"/>
<proteinExistence type="predicted"/>
<keyword evidence="3" id="KW-1185">Reference proteome</keyword>
<protein>
    <recommendedName>
        <fullName evidence="4">CBM1 domain-containing protein</fullName>
    </recommendedName>
</protein>
<keyword evidence="1" id="KW-0732">Signal</keyword>
<dbReference type="EMBL" id="ML119740">
    <property type="protein sequence ID" value="RPA76649.1"/>
    <property type="molecule type" value="Genomic_DNA"/>
</dbReference>
<reference evidence="2 3" key="1">
    <citation type="journal article" date="2018" name="Nat. Ecol. Evol.">
        <title>Pezizomycetes genomes reveal the molecular basis of ectomycorrhizal truffle lifestyle.</title>
        <authorList>
            <person name="Murat C."/>
            <person name="Payen T."/>
            <person name="Noel B."/>
            <person name="Kuo A."/>
            <person name="Morin E."/>
            <person name="Chen J."/>
            <person name="Kohler A."/>
            <person name="Krizsan K."/>
            <person name="Balestrini R."/>
            <person name="Da Silva C."/>
            <person name="Montanini B."/>
            <person name="Hainaut M."/>
            <person name="Levati E."/>
            <person name="Barry K.W."/>
            <person name="Belfiori B."/>
            <person name="Cichocki N."/>
            <person name="Clum A."/>
            <person name="Dockter R.B."/>
            <person name="Fauchery L."/>
            <person name="Guy J."/>
            <person name="Iotti M."/>
            <person name="Le Tacon F."/>
            <person name="Lindquist E.A."/>
            <person name="Lipzen A."/>
            <person name="Malagnac F."/>
            <person name="Mello A."/>
            <person name="Molinier V."/>
            <person name="Miyauchi S."/>
            <person name="Poulain J."/>
            <person name="Riccioni C."/>
            <person name="Rubini A."/>
            <person name="Sitrit Y."/>
            <person name="Splivallo R."/>
            <person name="Traeger S."/>
            <person name="Wang M."/>
            <person name="Zifcakova L."/>
            <person name="Wipf D."/>
            <person name="Zambonelli A."/>
            <person name="Paolocci F."/>
            <person name="Nowrousian M."/>
            <person name="Ottonello S."/>
            <person name="Baldrian P."/>
            <person name="Spatafora J.W."/>
            <person name="Henrissat B."/>
            <person name="Nagy L.G."/>
            <person name="Aury J.M."/>
            <person name="Wincker P."/>
            <person name="Grigoriev I.V."/>
            <person name="Bonfante P."/>
            <person name="Martin F.M."/>
        </authorList>
    </citation>
    <scope>NUCLEOTIDE SEQUENCE [LARGE SCALE GENOMIC DNA]</scope>
    <source>
        <strain evidence="2 3">RN42</strain>
    </source>
</reference>
<evidence type="ECO:0000313" key="2">
    <source>
        <dbReference type="EMBL" id="RPA76649.1"/>
    </source>
</evidence>
<feature type="signal peptide" evidence="1">
    <location>
        <begin position="1"/>
        <end position="16"/>
    </location>
</feature>
<sequence>MKFTLLLPLLAITVLAAPLQPEPDNDTSINPDCTDPDQMCSNLDYFGFCSPTWFGVIQICQRWNCLEWIKDPWAMCGIPKPLDEEHQG</sequence>
<evidence type="ECO:0000313" key="3">
    <source>
        <dbReference type="Proteomes" id="UP000275078"/>
    </source>
</evidence>
<organism evidence="2 3">
    <name type="scientific">Ascobolus immersus RN42</name>
    <dbReference type="NCBI Taxonomy" id="1160509"/>
    <lineage>
        <taxon>Eukaryota</taxon>
        <taxon>Fungi</taxon>
        <taxon>Dikarya</taxon>
        <taxon>Ascomycota</taxon>
        <taxon>Pezizomycotina</taxon>
        <taxon>Pezizomycetes</taxon>
        <taxon>Pezizales</taxon>
        <taxon>Ascobolaceae</taxon>
        <taxon>Ascobolus</taxon>
    </lineage>
</organism>
<dbReference type="Proteomes" id="UP000275078">
    <property type="component" value="Unassembled WGS sequence"/>
</dbReference>
<feature type="chain" id="PRO_5018096185" description="CBM1 domain-containing protein" evidence="1">
    <location>
        <begin position="17"/>
        <end position="88"/>
    </location>
</feature>
<gene>
    <name evidence="2" type="ORF">BJ508DRAFT_330902</name>
</gene>
<evidence type="ECO:0008006" key="4">
    <source>
        <dbReference type="Google" id="ProtNLM"/>
    </source>
</evidence>